<dbReference type="SUPFAM" id="SSF56672">
    <property type="entry name" value="DNA/RNA polymerases"/>
    <property type="match status" value="1"/>
</dbReference>
<dbReference type="GeneTree" id="ENSGT01120000271821"/>
<organism evidence="2 3">
    <name type="scientific">Astyanax mexicanus</name>
    <name type="common">Blind cave fish</name>
    <name type="synonym">Astyanax fasciatus mexicanus</name>
    <dbReference type="NCBI Taxonomy" id="7994"/>
    <lineage>
        <taxon>Eukaryota</taxon>
        <taxon>Metazoa</taxon>
        <taxon>Chordata</taxon>
        <taxon>Craniata</taxon>
        <taxon>Vertebrata</taxon>
        <taxon>Euteleostomi</taxon>
        <taxon>Actinopterygii</taxon>
        <taxon>Neopterygii</taxon>
        <taxon>Teleostei</taxon>
        <taxon>Ostariophysi</taxon>
        <taxon>Characiformes</taxon>
        <taxon>Characoidei</taxon>
        <taxon>Acestrorhamphidae</taxon>
        <taxon>Acestrorhamphinae</taxon>
        <taxon>Astyanax</taxon>
    </lineage>
</organism>
<dbReference type="PROSITE" id="PS50878">
    <property type="entry name" value="RT_POL"/>
    <property type="match status" value="1"/>
</dbReference>
<dbReference type="GO" id="GO:0008168">
    <property type="term" value="F:methyltransferase activity"/>
    <property type="evidence" value="ECO:0007669"/>
    <property type="project" value="InterPro"/>
</dbReference>
<feature type="domain" description="Reverse transcriptase" evidence="1">
    <location>
        <begin position="596"/>
        <end position="862"/>
    </location>
</feature>
<evidence type="ECO:0000259" key="1">
    <source>
        <dbReference type="PROSITE" id="PS50878"/>
    </source>
</evidence>
<dbReference type="InterPro" id="IPR036691">
    <property type="entry name" value="Endo/exonu/phosph_ase_sf"/>
</dbReference>
<dbReference type="GO" id="GO:0016706">
    <property type="term" value="F:2-oxoglutarate-dependent dioxygenase activity"/>
    <property type="evidence" value="ECO:0007669"/>
    <property type="project" value="InterPro"/>
</dbReference>
<name>A0A3B1K1K8_ASTMX</name>
<keyword evidence="3" id="KW-1185">Reference proteome</keyword>
<evidence type="ECO:0000313" key="2">
    <source>
        <dbReference type="Ensembl" id="ENSAMXP00000047509.1"/>
    </source>
</evidence>
<dbReference type="SUPFAM" id="SSF56219">
    <property type="entry name" value="DNase I-like"/>
    <property type="match status" value="1"/>
</dbReference>
<protein>
    <recommendedName>
        <fullName evidence="1">Reverse transcriptase domain-containing protein</fullName>
    </recommendedName>
</protein>
<dbReference type="PANTHER" id="PTHR47510:SF3">
    <property type="entry name" value="ENDO_EXONUCLEASE_PHOSPHATASE DOMAIN-CONTAINING PROTEIN"/>
    <property type="match status" value="1"/>
</dbReference>
<proteinExistence type="predicted"/>
<dbReference type="InParanoid" id="A0A3B1K1K8"/>
<evidence type="ECO:0000313" key="3">
    <source>
        <dbReference type="Proteomes" id="UP000018467"/>
    </source>
</evidence>
<dbReference type="Proteomes" id="UP000018467">
    <property type="component" value="Unassembled WGS sequence"/>
</dbReference>
<dbReference type="InterPro" id="IPR015095">
    <property type="entry name" value="AlkB_hom8_N"/>
</dbReference>
<dbReference type="Ensembl" id="ENSAMXT00000039120.1">
    <property type="protein sequence ID" value="ENSAMXP00000047509.1"/>
    <property type="gene ID" value="ENSAMXG00000035504.1"/>
</dbReference>
<dbReference type="InterPro" id="IPR000477">
    <property type="entry name" value="RT_dom"/>
</dbReference>
<dbReference type="Pfam" id="PF00078">
    <property type="entry name" value="RVT_1"/>
    <property type="match status" value="1"/>
</dbReference>
<dbReference type="Gene3D" id="3.60.10.10">
    <property type="entry name" value="Endonuclease/exonuclease/phosphatase"/>
    <property type="match status" value="1"/>
</dbReference>
<dbReference type="Bgee" id="ENSAMXG00000035504">
    <property type="expression patterns" value="Expressed in head kidney and 2 other cell types or tissues"/>
</dbReference>
<reference evidence="3" key="1">
    <citation type="submission" date="2013-03" db="EMBL/GenBank/DDBJ databases">
        <authorList>
            <person name="Jeffery W."/>
            <person name="Warren W."/>
            <person name="Wilson R.K."/>
        </authorList>
    </citation>
    <scope>NUCLEOTIDE SEQUENCE</scope>
    <source>
        <strain evidence="3">female</strain>
    </source>
</reference>
<reference evidence="2" key="4">
    <citation type="submission" date="2025-09" db="UniProtKB">
        <authorList>
            <consortium name="Ensembl"/>
        </authorList>
    </citation>
    <scope>IDENTIFICATION</scope>
</reference>
<dbReference type="AlphaFoldDB" id="A0A3B1K1K8"/>
<dbReference type="PANTHER" id="PTHR47510">
    <property type="entry name" value="REVERSE TRANSCRIPTASE DOMAIN-CONTAINING PROTEIN"/>
    <property type="match status" value="1"/>
</dbReference>
<sequence>MWRNNTFLLFTTEFTTEYVKMAAPLQAAAAHAHGEVRKDTGENAIPFCEGMFYDRQILLSLNIPRDMDLVDVNTKDLLKSLGLLHSEGEDHSVPTLYRKFGRFPGRRRRRCMRRQKRGARAGVSARAKANSCRTPLPSILLANVRSLENKLDYIRLDIASKREVRDCCAFVFSETWLNTTITDSAISLAGLTTYRADRSSILSGKSRGGGLCIYINNRWCTDSKMASSHCTPDIEFLSVKCRPFYLPRELSVIFIIAVYIPPDADTNVALDILCHYISGLQNKHPGGALIVAGDFNRASMKKVLPHFYQYVHFATRGDNTLDHAYSNIKTAFKATSRPHLGSSDHISVMLTPAYRPVLTKGRPTSKLARVWPEGAMTTLQGCFDCTDWSVFKEAASYGKVIDIGEYAETVSAYIQKCIEDVQTTKHIISRANEKPWMTSELRKLLKARDSAFRSGDLVALRTARARLNKAIRLAKRDHGHKIQKHFQDHRDTRKLWQGIGTITDYKTTPRPRDINIELLNQLNNHFARFEALNNTPAKKTTPHPGEQVLRLDPADVQNTLKRINIRKSPGPDQIPGSVLKRCAEQLTYVLTDIFNISLCQAVVPSCYKVSAIIPVPKKSTVDTLDDYRPVALTSIIMKCFERLVKDHITSILSPLLDPLQFAYRPNRSTEDAISTVLHLTLEHLEHKNALVRILFVDFSSAFNTIIPQNLINKLGSLGLNTPLKNWILDFLTDRPQFVQGGSNRSDTVTLSTGSPQGCVLSPLLYTLMTHDCSAKHSKNYIIKYADDTTLVGLIQDGKEQHYREEVDLFADWCSKNNLILNVKKTKELVIDFRKKAAMLTPVYIRDTAVEIVPDMKFLGVHMANNLTWSLHISSVVKKAHQRLHFLRRLKRSNLSPSVLTTFYRGAIESVLTSSISLWYESSSTSDKKALRRVVRIAERIVGATLRPLGDLAKQRCLMRATNIIKDQTHPSHGLFSLLPSGRRYRSLTCRTTRFRDSFYPMAIRLLNTTKL</sequence>
<reference evidence="3" key="2">
    <citation type="journal article" date="2014" name="Nat. Commun.">
        <title>The cavefish genome reveals candidate genes for eye loss.</title>
        <authorList>
            <person name="McGaugh S.E."/>
            <person name="Gross J.B."/>
            <person name="Aken B."/>
            <person name="Blin M."/>
            <person name="Borowsky R."/>
            <person name="Chalopin D."/>
            <person name="Hinaux H."/>
            <person name="Jeffery W.R."/>
            <person name="Keene A."/>
            <person name="Ma L."/>
            <person name="Minx P."/>
            <person name="Murphy D."/>
            <person name="O'Quin K.E."/>
            <person name="Retaux S."/>
            <person name="Rohner N."/>
            <person name="Searle S.M."/>
            <person name="Stahl B.A."/>
            <person name="Tabin C."/>
            <person name="Volff J.N."/>
            <person name="Yoshizawa M."/>
            <person name="Warren W.C."/>
        </authorList>
    </citation>
    <scope>NUCLEOTIDE SEQUENCE [LARGE SCALE GENOMIC DNA]</scope>
    <source>
        <strain evidence="3">female</strain>
    </source>
</reference>
<reference evidence="2" key="3">
    <citation type="submission" date="2025-08" db="UniProtKB">
        <authorList>
            <consortium name="Ensembl"/>
        </authorList>
    </citation>
    <scope>IDENTIFICATION</scope>
</reference>
<dbReference type="Pfam" id="PF09004">
    <property type="entry name" value="ALKBH8_N"/>
    <property type="match status" value="1"/>
</dbReference>
<accession>A0A3B1K1K8</accession>
<dbReference type="InterPro" id="IPR043502">
    <property type="entry name" value="DNA/RNA_pol_sf"/>
</dbReference>
<dbReference type="CDD" id="cd01650">
    <property type="entry name" value="RT_nLTR_like"/>
    <property type="match status" value="1"/>
</dbReference>